<sequence length="303" mass="35865">MAYINRSNQLFKSLENTKGFTVITESLKNKDLSNFCFESDSLSKDIKNILREKYYFYRENGDIESLKIEHFYHFEDSVSLEEIRSIMNTNFLPDLFESSQSIPNNSIECCVCEVTKKCKIIIDNNLTKYCKFDFAKESQLDSQYTEIIFDNDSHAKQYNYVKNRLDRIGVYLVPNFVKANDFPSYKKLPNQLILNKKIKIQIKKQKEDYDYDCCFSVDSHKFSSYEFRDFCKKNEIRFDCLQEESCFEEAEDDSTEEQDSKLKYFIQIMAGGDDTYYFNSKHLSKVVEYLECKGYDSCLLVKN</sequence>
<gene>
    <name evidence="1" type="ORF">Catovirus_1_630</name>
</gene>
<protein>
    <submittedName>
        <fullName evidence="1">Uncharacterized protein</fullName>
    </submittedName>
</protein>
<organism evidence="1">
    <name type="scientific">Catovirus CTV1</name>
    <dbReference type="NCBI Taxonomy" id="1977631"/>
    <lineage>
        <taxon>Viruses</taxon>
        <taxon>Varidnaviria</taxon>
        <taxon>Bamfordvirae</taxon>
        <taxon>Nucleocytoviricota</taxon>
        <taxon>Megaviricetes</taxon>
        <taxon>Imitervirales</taxon>
        <taxon>Mimiviridae</taxon>
        <taxon>Klosneuvirinae</taxon>
        <taxon>Catovirus</taxon>
    </lineage>
</organism>
<evidence type="ECO:0000313" key="1">
    <source>
        <dbReference type="EMBL" id="ARF08580.1"/>
    </source>
</evidence>
<proteinExistence type="predicted"/>
<dbReference type="EMBL" id="KY684083">
    <property type="protein sequence ID" value="ARF08580.1"/>
    <property type="molecule type" value="Genomic_DNA"/>
</dbReference>
<name>A0A1V0SA39_9VIRU</name>
<accession>A0A1V0SA39</accession>
<reference evidence="1" key="1">
    <citation type="journal article" date="2017" name="Science">
        <title>Giant viruses with an expanded complement of translation system components.</title>
        <authorList>
            <person name="Schulz F."/>
            <person name="Yutin N."/>
            <person name="Ivanova N.N."/>
            <person name="Ortega D.R."/>
            <person name="Lee T.K."/>
            <person name="Vierheilig J."/>
            <person name="Daims H."/>
            <person name="Horn M."/>
            <person name="Wagner M."/>
            <person name="Jensen G.J."/>
            <person name="Kyrpides N.C."/>
            <person name="Koonin E.V."/>
            <person name="Woyke T."/>
        </authorList>
    </citation>
    <scope>NUCLEOTIDE SEQUENCE</scope>
    <source>
        <strain evidence="1">CTV1</strain>
    </source>
</reference>